<dbReference type="VEuPathDB" id="FungiDB:BDV34DRAFT_38141"/>
<evidence type="ECO:0000313" key="2">
    <source>
        <dbReference type="Proteomes" id="UP000326532"/>
    </source>
</evidence>
<gene>
    <name evidence="1" type="ORF">BDV34DRAFT_38141</name>
</gene>
<keyword evidence="2" id="KW-1185">Reference proteome</keyword>
<reference evidence="1 2" key="1">
    <citation type="submission" date="2019-04" db="EMBL/GenBank/DDBJ databases">
        <title>Fungal friends and foes A comparative genomics study of 23 Aspergillus species from section Flavi.</title>
        <authorList>
            <consortium name="DOE Joint Genome Institute"/>
            <person name="Kjaerbolling I."/>
            <person name="Vesth T.C."/>
            <person name="Frisvad J.C."/>
            <person name="Nybo J.L."/>
            <person name="Theobald S."/>
            <person name="Kildgaard S."/>
            <person name="Petersen T.I."/>
            <person name="Kuo A."/>
            <person name="Sato A."/>
            <person name="Lyhne E.K."/>
            <person name="Kogle M.E."/>
            <person name="Wiebenga A."/>
            <person name="Kun R.S."/>
            <person name="Lubbers R.J."/>
            <person name="Makela M.R."/>
            <person name="Barry K."/>
            <person name="Chovatia M."/>
            <person name="Clum A."/>
            <person name="Daum C."/>
            <person name="Haridas S."/>
            <person name="He G."/>
            <person name="LaButti K."/>
            <person name="Lipzen A."/>
            <person name="Mondo S."/>
            <person name="Pangilinan J."/>
            <person name="Riley R."/>
            <person name="Salamov A."/>
            <person name="Simmons B.A."/>
            <person name="Magnuson J.K."/>
            <person name="Henrissat B."/>
            <person name="Mortensen U.H."/>
            <person name="Larsen T.O."/>
            <person name="De vries R.P."/>
            <person name="Grigoriev I.V."/>
            <person name="Machida M."/>
            <person name="Baker S.E."/>
            <person name="Andersen M.R."/>
        </authorList>
    </citation>
    <scope>NUCLEOTIDE SEQUENCE [LARGE SCALE GENOMIC DNA]</scope>
    <source>
        <strain evidence="1 2">CBS 117618</strain>
    </source>
</reference>
<accession>A0A5N6DUT2</accession>
<dbReference type="AlphaFoldDB" id="A0A5N6DUT2"/>
<organism evidence="1 2">
    <name type="scientific">Aspergillus parasiticus</name>
    <dbReference type="NCBI Taxonomy" id="5067"/>
    <lineage>
        <taxon>Eukaryota</taxon>
        <taxon>Fungi</taxon>
        <taxon>Dikarya</taxon>
        <taxon>Ascomycota</taxon>
        <taxon>Pezizomycotina</taxon>
        <taxon>Eurotiomycetes</taxon>
        <taxon>Eurotiomycetidae</taxon>
        <taxon>Eurotiales</taxon>
        <taxon>Aspergillaceae</taxon>
        <taxon>Aspergillus</taxon>
        <taxon>Aspergillus subgen. Circumdati</taxon>
    </lineage>
</organism>
<dbReference type="EMBL" id="ML734949">
    <property type="protein sequence ID" value="KAB8208829.1"/>
    <property type="molecule type" value="Genomic_DNA"/>
</dbReference>
<dbReference type="Proteomes" id="UP000326532">
    <property type="component" value="Unassembled WGS sequence"/>
</dbReference>
<evidence type="ECO:0000313" key="1">
    <source>
        <dbReference type="EMBL" id="KAB8208829.1"/>
    </source>
</evidence>
<sequence length="96" mass="10379">MLLAGHNSAARRAVRFLIGFIVISDAPSNRAVKLDTSENSVVNPLPKKSIKLIIVDSLLSFFLTLLSNQVLISPTALATTEESLFFMCVSGTKLLC</sequence>
<protein>
    <submittedName>
        <fullName evidence="1">Uncharacterized protein</fullName>
    </submittedName>
</protein>
<proteinExistence type="predicted"/>
<name>A0A5N6DUT2_ASPPA</name>